<feature type="transmembrane region" description="Helical" evidence="1">
    <location>
        <begin position="7"/>
        <end position="30"/>
    </location>
</feature>
<gene>
    <name evidence="2" type="ORF">ERS852471_01080</name>
</gene>
<feature type="transmembrane region" description="Helical" evidence="1">
    <location>
        <begin position="158"/>
        <end position="178"/>
    </location>
</feature>
<keyword evidence="1" id="KW-1133">Transmembrane helix</keyword>
<keyword evidence="1" id="KW-0812">Transmembrane</keyword>
<name>A0A174CX51_9CLOT</name>
<dbReference type="OrthoDB" id="306518at2"/>
<evidence type="ECO:0000313" key="2">
    <source>
        <dbReference type="EMBL" id="CUO17753.1"/>
    </source>
</evidence>
<dbReference type="EMBL" id="CYZX01000006">
    <property type="protein sequence ID" value="CUO17753.1"/>
    <property type="molecule type" value="Genomic_DNA"/>
</dbReference>
<protein>
    <submittedName>
        <fullName evidence="2">Uncharacterized protein</fullName>
    </submittedName>
</protein>
<evidence type="ECO:0000256" key="1">
    <source>
        <dbReference type="SAM" id="Phobius"/>
    </source>
</evidence>
<feature type="transmembrane region" description="Helical" evidence="1">
    <location>
        <begin position="120"/>
        <end position="138"/>
    </location>
</feature>
<dbReference type="RefSeq" id="WP_055264605.1">
    <property type="nucleotide sequence ID" value="NZ_CABIXQ010000006.1"/>
</dbReference>
<accession>A0A174CX51</accession>
<feature type="transmembrane region" description="Helical" evidence="1">
    <location>
        <begin position="50"/>
        <end position="74"/>
    </location>
</feature>
<dbReference type="AlphaFoldDB" id="A0A174CX51"/>
<sequence>MNNNLKFILKATGIHILTYILCGIIFSVVFNYNSLFTMDGVNGFMREVGGLSTLLGPLVQVIRGILFGAVLLLFKDTFIGKKYGWLKLWAILSIIGIINTPGPAPFSIEGIVYTKLPLEFHLKGAPEILIQTLLFSYLLAKPSKKKKIKLIEENKHEFVSTIVCMVLFSLSGIVLALIRGISIESSIGDIGAFGVMFIAVISTFFISKYYPKMKSKFKDIIVIASLYFLLAILPYLYNLITNSPFNTWLTLLVNIIPTGVLWFIIKSNYKINKQFNKQC</sequence>
<reference evidence="2 3" key="1">
    <citation type="submission" date="2015-09" db="EMBL/GenBank/DDBJ databases">
        <authorList>
            <consortium name="Pathogen Informatics"/>
        </authorList>
    </citation>
    <scope>NUCLEOTIDE SEQUENCE [LARGE SCALE GENOMIC DNA]</scope>
    <source>
        <strain evidence="2 3">2789STDY5834856</strain>
    </source>
</reference>
<feature type="transmembrane region" description="Helical" evidence="1">
    <location>
        <begin position="246"/>
        <end position="265"/>
    </location>
</feature>
<evidence type="ECO:0000313" key="3">
    <source>
        <dbReference type="Proteomes" id="UP000095594"/>
    </source>
</evidence>
<proteinExistence type="predicted"/>
<dbReference type="Proteomes" id="UP000095594">
    <property type="component" value="Unassembled WGS sequence"/>
</dbReference>
<feature type="transmembrane region" description="Helical" evidence="1">
    <location>
        <begin position="219"/>
        <end position="240"/>
    </location>
</feature>
<keyword evidence="1" id="KW-0472">Membrane</keyword>
<organism evidence="2 3">
    <name type="scientific">Clostridium disporicum</name>
    <dbReference type="NCBI Taxonomy" id="84024"/>
    <lineage>
        <taxon>Bacteria</taxon>
        <taxon>Bacillati</taxon>
        <taxon>Bacillota</taxon>
        <taxon>Clostridia</taxon>
        <taxon>Eubacteriales</taxon>
        <taxon>Clostridiaceae</taxon>
        <taxon>Clostridium</taxon>
    </lineage>
</organism>
<feature type="transmembrane region" description="Helical" evidence="1">
    <location>
        <begin position="190"/>
        <end position="207"/>
    </location>
</feature>
<feature type="transmembrane region" description="Helical" evidence="1">
    <location>
        <begin position="86"/>
        <end position="108"/>
    </location>
</feature>